<comment type="pathway">
    <text evidence="7">Protein modification; lipoprotein biosynthesis (diacylglyceryl transfer).</text>
</comment>
<feature type="binding site" evidence="7">
    <location>
        <position position="130"/>
    </location>
    <ligand>
        <name>a 1,2-diacyl-sn-glycero-3-phospho-(1'-sn-glycerol)</name>
        <dbReference type="ChEBI" id="CHEBI:64716"/>
    </ligand>
</feature>
<dbReference type="NCBIfam" id="TIGR00544">
    <property type="entry name" value="lgt"/>
    <property type="match status" value="1"/>
</dbReference>
<feature type="transmembrane region" description="Helical" evidence="7">
    <location>
        <begin position="117"/>
        <end position="143"/>
    </location>
</feature>
<feature type="transmembrane region" description="Helical" evidence="7">
    <location>
        <begin position="197"/>
        <end position="216"/>
    </location>
</feature>
<evidence type="ECO:0000313" key="9">
    <source>
        <dbReference type="Proteomes" id="UP001594351"/>
    </source>
</evidence>
<dbReference type="EMBL" id="JBHPBY010000207">
    <property type="protein sequence ID" value="MFC1851615.1"/>
    <property type="molecule type" value="Genomic_DNA"/>
</dbReference>
<dbReference type="GO" id="GO:0008961">
    <property type="term" value="F:phosphatidylglycerol-prolipoprotein diacylglyceryl transferase activity"/>
    <property type="evidence" value="ECO:0007669"/>
    <property type="project" value="UniProtKB-EC"/>
</dbReference>
<dbReference type="Pfam" id="PF01790">
    <property type="entry name" value="LGT"/>
    <property type="match status" value="1"/>
</dbReference>
<keyword evidence="6 7" id="KW-0472">Membrane</keyword>
<comment type="subcellular location">
    <subcellularLocation>
        <location evidence="7">Cell membrane</location>
        <topology evidence="7">Multi-pass membrane protein</topology>
    </subcellularLocation>
</comment>
<protein>
    <recommendedName>
        <fullName evidence="7">Phosphatidylglycerol--prolipoprotein diacylglyceryl transferase</fullName>
        <ecNumber evidence="7">2.5.1.145</ecNumber>
    </recommendedName>
</protein>
<comment type="function">
    <text evidence="7">Catalyzes the transfer of the diacylglyceryl group from phosphatidylglycerol to the sulfhydryl group of the N-terminal cysteine of a prolipoprotein, the first step in the formation of mature lipoproteins.</text>
</comment>
<accession>A0ABV6YZJ1</accession>
<proteinExistence type="inferred from homology"/>
<comment type="similarity">
    <text evidence="1 7">Belongs to the Lgt family.</text>
</comment>
<evidence type="ECO:0000256" key="7">
    <source>
        <dbReference type="HAMAP-Rule" id="MF_01147"/>
    </source>
</evidence>
<evidence type="ECO:0000256" key="3">
    <source>
        <dbReference type="ARBA" id="ARBA00022679"/>
    </source>
</evidence>
<keyword evidence="2 7" id="KW-1003">Cell membrane</keyword>
<keyword evidence="5 7" id="KW-1133">Transmembrane helix</keyword>
<keyword evidence="4 7" id="KW-0812">Transmembrane</keyword>
<dbReference type="EC" id="2.5.1.145" evidence="7"/>
<name>A0ABV6YZJ1_UNCC1</name>
<evidence type="ECO:0000256" key="4">
    <source>
        <dbReference type="ARBA" id="ARBA00022692"/>
    </source>
</evidence>
<keyword evidence="3 7" id="KW-0808">Transferase</keyword>
<feature type="transmembrane region" description="Helical" evidence="7">
    <location>
        <begin position="87"/>
        <end position="105"/>
    </location>
</feature>
<evidence type="ECO:0000256" key="6">
    <source>
        <dbReference type="ARBA" id="ARBA00023136"/>
    </source>
</evidence>
<dbReference type="InterPro" id="IPR001640">
    <property type="entry name" value="Lgt"/>
</dbReference>
<gene>
    <name evidence="7 8" type="primary">lgt</name>
    <name evidence="8" type="ORF">ACFL27_15600</name>
</gene>
<keyword evidence="9" id="KW-1185">Reference proteome</keyword>
<dbReference type="PANTHER" id="PTHR30589">
    <property type="entry name" value="PROLIPOPROTEIN DIACYLGLYCERYL TRANSFERASE"/>
    <property type="match status" value="1"/>
</dbReference>
<evidence type="ECO:0000256" key="2">
    <source>
        <dbReference type="ARBA" id="ARBA00022475"/>
    </source>
</evidence>
<feature type="transmembrane region" description="Helical" evidence="7">
    <location>
        <begin position="45"/>
        <end position="67"/>
    </location>
</feature>
<evidence type="ECO:0000313" key="8">
    <source>
        <dbReference type="EMBL" id="MFC1851615.1"/>
    </source>
</evidence>
<comment type="catalytic activity">
    <reaction evidence="7">
        <text>L-cysteinyl-[prolipoprotein] + a 1,2-diacyl-sn-glycero-3-phospho-(1'-sn-glycerol) = an S-1,2-diacyl-sn-glyceryl-L-cysteinyl-[prolipoprotein] + sn-glycerol 1-phosphate + H(+)</text>
        <dbReference type="Rhea" id="RHEA:56712"/>
        <dbReference type="Rhea" id="RHEA-COMP:14679"/>
        <dbReference type="Rhea" id="RHEA-COMP:14680"/>
        <dbReference type="ChEBI" id="CHEBI:15378"/>
        <dbReference type="ChEBI" id="CHEBI:29950"/>
        <dbReference type="ChEBI" id="CHEBI:57685"/>
        <dbReference type="ChEBI" id="CHEBI:64716"/>
        <dbReference type="ChEBI" id="CHEBI:140658"/>
        <dbReference type="EC" id="2.5.1.145"/>
    </reaction>
</comment>
<sequence length="266" mass="29970">MRQILFELGPLKFYSYGLMLGLSFAIGIYVALWRARREGISEDQIFNIAVGIVIVSLLGSKVLHILVNFSTFLENPRIIFKNFGGGFVFYGGFLASFLFIIIMNHRYKIGILRLCDIYSPSVALGLGITRVGCFLSGCCFGVPTELPWGVTFPSGSFAHKQYGELLPIHPTQLYSSLSGILIFLILLGFLKWHGKRFHGQVFSILLIFYSVNRFLIELIRGDAGRGMFWGLYTSQIIAIGTEILGIIILITQSRNKEKRLSQYIYL</sequence>
<evidence type="ECO:0000256" key="1">
    <source>
        <dbReference type="ARBA" id="ARBA00007150"/>
    </source>
</evidence>
<comment type="caution">
    <text evidence="8">The sequence shown here is derived from an EMBL/GenBank/DDBJ whole genome shotgun (WGS) entry which is preliminary data.</text>
</comment>
<organism evidence="8 9">
    <name type="scientific">candidate division CSSED10-310 bacterium</name>
    <dbReference type="NCBI Taxonomy" id="2855610"/>
    <lineage>
        <taxon>Bacteria</taxon>
        <taxon>Bacteria division CSSED10-310</taxon>
    </lineage>
</organism>
<dbReference type="PANTHER" id="PTHR30589:SF0">
    <property type="entry name" value="PHOSPHATIDYLGLYCEROL--PROLIPOPROTEIN DIACYLGLYCERYL TRANSFERASE"/>
    <property type="match status" value="1"/>
</dbReference>
<evidence type="ECO:0000256" key="5">
    <source>
        <dbReference type="ARBA" id="ARBA00022989"/>
    </source>
</evidence>
<feature type="transmembrane region" description="Helical" evidence="7">
    <location>
        <begin position="13"/>
        <end position="33"/>
    </location>
</feature>
<feature type="transmembrane region" description="Helical" evidence="7">
    <location>
        <begin position="228"/>
        <end position="250"/>
    </location>
</feature>
<feature type="transmembrane region" description="Helical" evidence="7">
    <location>
        <begin position="173"/>
        <end position="190"/>
    </location>
</feature>
<dbReference type="Proteomes" id="UP001594351">
    <property type="component" value="Unassembled WGS sequence"/>
</dbReference>
<dbReference type="HAMAP" id="MF_01147">
    <property type="entry name" value="Lgt"/>
    <property type="match status" value="1"/>
</dbReference>
<reference evidence="8 9" key="1">
    <citation type="submission" date="2024-09" db="EMBL/GenBank/DDBJ databases">
        <title>Laminarin stimulates single cell rates of sulfate reduction while oxygen inhibits transcriptomic activity in coastal marine sediment.</title>
        <authorList>
            <person name="Lindsay M."/>
            <person name="Orcutt B."/>
            <person name="Emerson D."/>
            <person name="Stepanauskas R."/>
            <person name="D'Angelo T."/>
        </authorList>
    </citation>
    <scope>NUCLEOTIDE SEQUENCE [LARGE SCALE GENOMIC DNA]</scope>
    <source>
        <strain evidence="8">SAG AM-311-K15</strain>
    </source>
</reference>